<dbReference type="Pfam" id="PF08281">
    <property type="entry name" value="Sigma70_r4_2"/>
    <property type="match status" value="1"/>
</dbReference>
<keyword evidence="5" id="KW-0804">Transcription</keyword>
<feature type="domain" description="RNA polymerase sigma factor 70 region 4 type 2" evidence="7">
    <location>
        <begin position="100"/>
        <end position="150"/>
    </location>
</feature>
<evidence type="ECO:0000259" key="7">
    <source>
        <dbReference type="Pfam" id="PF08281"/>
    </source>
</evidence>
<name>A0A0L8VEL1_9BACT</name>
<dbReference type="Gene3D" id="1.10.1740.10">
    <property type="match status" value="1"/>
</dbReference>
<dbReference type="NCBIfam" id="TIGR02937">
    <property type="entry name" value="sigma70-ECF"/>
    <property type="match status" value="1"/>
</dbReference>
<dbReference type="InterPro" id="IPR013325">
    <property type="entry name" value="RNA_pol_sigma_r2"/>
</dbReference>
<dbReference type="InterPro" id="IPR007627">
    <property type="entry name" value="RNA_pol_sigma70_r2"/>
</dbReference>
<keyword evidence="4" id="KW-0238">DNA-binding</keyword>
<evidence type="ECO:0000256" key="5">
    <source>
        <dbReference type="ARBA" id="ARBA00023163"/>
    </source>
</evidence>
<protein>
    <submittedName>
        <fullName evidence="8">RNA polymerase subunit sigma-24</fullName>
    </submittedName>
</protein>
<dbReference type="GO" id="GO:0016987">
    <property type="term" value="F:sigma factor activity"/>
    <property type="evidence" value="ECO:0007669"/>
    <property type="project" value="UniProtKB-KW"/>
</dbReference>
<dbReference type="SUPFAM" id="SSF88946">
    <property type="entry name" value="Sigma2 domain of RNA polymerase sigma factors"/>
    <property type="match status" value="1"/>
</dbReference>
<organism evidence="8 9">
    <name type="scientific">Sunxiuqinia dokdonensis</name>
    <dbReference type="NCBI Taxonomy" id="1409788"/>
    <lineage>
        <taxon>Bacteria</taxon>
        <taxon>Pseudomonadati</taxon>
        <taxon>Bacteroidota</taxon>
        <taxon>Bacteroidia</taxon>
        <taxon>Marinilabiliales</taxon>
        <taxon>Prolixibacteraceae</taxon>
        <taxon>Sunxiuqinia</taxon>
    </lineage>
</organism>
<comment type="similarity">
    <text evidence="1">Belongs to the sigma-70 factor family. ECF subfamily.</text>
</comment>
<keyword evidence="3" id="KW-0731">Sigma factor</keyword>
<feature type="domain" description="RNA polymerase sigma-70 region 2" evidence="6">
    <location>
        <begin position="10"/>
        <end position="75"/>
    </location>
</feature>
<dbReference type="GO" id="GO:0006352">
    <property type="term" value="P:DNA-templated transcription initiation"/>
    <property type="evidence" value="ECO:0007669"/>
    <property type="project" value="InterPro"/>
</dbReference>
<evidence type="ECO:0000256" key="2">
    <source>
        <dbReference type="ARBA" id="ARBA00023015"/>
    </source>
</evidence>
<dbReference type="OrthoDB" id="670026at2"/>
<dbReference type="Pfam" id="PF04542">
    <property type="entry name" value="Sigma70_r2"/>
    <property type="match status" value="1"/>
</dbReference>
<dbReference type="PANTHER" id="PTHR43133:SF8">
    <property type="entry name" value="RNA POLYMERASE SIGMA FACTOR HI_1459-RELATED"/>
    <property type="match status" value="1"/>
</dbReference>
<proteinExistence type="inferred from homology"/>
<evidence type="ECO:0000256" key="4">
    <source>
        <dbReference type="ARBA" id="ARBA00023125"/>
    </source>
</evidence>
<comment type="caution">
    <text evidence="8">The sequence shown here is derived from an EMBL/GenBank/DDBJ whole genome shotgun (WGS) entry which is preliminary data.</text>
</comment>
<evidence type="ECO:0000256" key="3">
    <source>
        <dbReference type="ARBA" id="ARBA00023082"/>
    </source>
</evidence>
<keyword evidence="2" id="KW-0805">Transcription regulation</keyword>
<gene>
    <name evidence="8" type="ORF">NC99_02960</name>
</gene>
<accession>A0A0L8VEL1</accession>
<dbReference type="InterPro" id="IPR036388">
    <property type="entry name" value="WH-like_DNA-bd_sf"/>
</dbReference>
<keyword evidence="9" id="KW-1185">Reference proteome</keyword>
<evidence type="ECO:0000313" key="9">
    <source>
        <dbReference type="Proteomes" id="UP000036958"/>
    </source>
</evidence>
<dbReference type="RefSeq" id="WP_053179070.1">
    <property type="nucleotide sequence ID" value="NZ_LGIA01000014.1"/>
</dbReference>
<dbReference type="InterPro" id="IPR013249">
    <property type="entry name" value="RNA_pol_sigma70_r4_t2"/>
</dbReference>
<evidence type="ECO:0000256" key="1">
    <source>
        <dbReference type="ARBA" id="ARBA00010641"/>
    </source>
</evidence>
<dbReference type="InterPro" id="IPR013324">
    <property type="entry name" value="RNA_pol_sigma_r3/r4-like"/>
</dbReference>
<dbReference type="Gene3D" id="1.10.10.10">
    <property type="entry name" value="Winged helix-like DNA-binding domain superfamily/Winged helix DNA-binding domain"/>
    <property type="match status" value="1"/>
</dbReference>
<dbReference type="PANTHER" id="PTHR43133">
    <property type="entry name" value="RNA POLYMERASE ECF-TYPE SIGMA FACTO"/>
    <property type="match status" value="1"/>
</dbReference>
<evidence type="ECO:0000259" key="6">
    <source>
        <dbReference type="Pfam" id="PF04542"/>
    </source>
</evidence>
<dbReference type="InterPro" id="IPR014284">
    <property type="entry name" value="RNA_pol_sigma-70_dom"/>
</dbReference>
<dbReference type="CDD" id="cd06171">
    <property type="entry name" value="Sigma70_r4"/>
    <property type="match status" value="1"/>
</dbReference>
<evidence type="ECO:0000313" key="8">
    <source>
        <dbReference type="EMBL" id="KOH46896.1"/>
    </source>
</evidence>
<dbReference type="STRING" id="1409788.NC99_02960"/>
<dbReference type="EMBL" id="LGIA01000014">
    <property type="protein sequence ID" value="KOH46896.1"/>
    <property type="molecule type" value="Genomic_DNA"/>
</dbReference>
<dbReference type="SUPFAM" id="SSF88659">
    <property type="entry name" value="Sigma3 and sigma4 domains of RNA polymerase sigma factors"/>
    <property type="match status" value="1"/>
</dbReference>
<dbReference type="GO" id="GO:0003677">
    <property type="term" value="F:DNA binding"/>
    <property type="evidence" value="ECO:0007669"/>
    <property type="project" value="UniProtKB-KW"/>
</dbReference>
<dbReference type="InterPro" id="IPR039425">
    <property type="entry name" value="RNA_pol_sigma-70-like"/>
</dbReference>
<reference evidence="9" key="1">
    <citation type="submission" date="2015-07" db="EMBL/GenBank/DDBJ databases">
        <title>Genome sequencing of Sunxiuqinia dokdonensis strain SK.</title>
        <authorList>
            <person name="Ahn S."/>
            <person name="Kim B.-C."/>
        </authorList>
    </citation>
    <scope>NUCLEOTIDE SEQUENCE [LARGE SCALE GENOMIC DNA]</scope>
    <source>
        <strain evidence="9">SK</strain>
    </source>
</reference>
<dbReference type="Proteomes" id="UP000036958">
    <property type="component" value="Unassembled WGS sequence"/>
</dbReference>
<dbReference type="AlphaFoldDB" id="A0A0L8VEL1"/>
<sequence length="161" mass="18953">MTVEDYNEAVNRHADAVFRFVLKNIRDEEKARDIVQDSFEKLWMHLLSVDAAKVKSYLFSTAYHRTIDVIRKDQRQQLLDDKQLPEEGHFTQYSDVGEVLNQAIKLLPEDQRSVLMLRDYEGYSYKEISEITALSEAQVKVYIYRARVFLKNYIGKLDVLV</sequence>